<dbReference type="PROSITE" id="PS00298">
    <property type="entry name" value="HSP90"/>
    <property type="match status" value="1"/>
</dbReference>
<feature type="binding site" evidence="6">
    <location>
        <position position="93"/>
    </location>
    <ligand>
        <name>ATP</name>
        <dbReference type="ChEBI" id="CHEBI:30616"/>
    </ligand>
</feature>
<name>A0A6N6MZV0_9BACT</name>
<comment type="subcellular location">
    <subcellularLocation>
        <location evidence="5">Cytoplasm</location>
    </subcellularLocation>
</comment>
<dbReference type="InterPro" id="IPR003594">
    <property type="entry name" value="HATPase_dom"/>
</dbReference>
<proteinExistence type="inferred from homology"/>
<dbReference type="Pfam" id="PF13589">
    <property type="entry name" value="HATPase_c_3"/>
    <property type="match status" value="1"/>
</dbReference>
<keyword evidence="5" id="KW-0963">Cytoplasm</keyword>
<comment type="caution">
    <text evidence="5">Lacks conserved residue(s) required for the propagation of feature annotation.</text>
</comment>
<organism evidence="8 9">
    <name type="scientific">Pseudodesulfovibrio senegalensis</name>
    <dbReference type="NCBI Taxonomy" id="1721087"/>
    <lineage>
        <taxon>Bacteria</taxon>
        <taxon>Pseudomonadati</taxon>
        <taxon>Thermodesulfobacteriota</taxon>
        <taxon>Desulfovibrionia</taxon>
        <taxon>Desulfovibrionales</taxon>
        <taxon>Desulfovibrionaceae</taxon>
    </lineage>
</organism>
<accession>A0A6N6MZV0</accession>
<dbReference type="OrthoDB" id="9802640at2"/>
<feature type="binding site" evidence="6">
    <location>
        <position position="34"/>
    </location>
    <ligand>
        <name>ATP</name>
        <dbReference type="ChEBI" id="CHEBI:30616"/>
    </ligand>
</feature>
<dbReference type="SUPFAM" id="SSF54211">
    <property type="entry name" value="Ribosomal protein S5 domain 2-like"/>
    <property type="match status" value="1"/>
</dbReference>
<feature type="domain" description="Histidine kinase/HSP90-like ATPase" evidence="7">
    <location>
        <begin position="27"/>
        <end position="184"/>
    </location>
</feature>
<feature type="region of interest" description="C" evidence="5">
    <location>
        <begin position="548"/>
        <end position="632"/>
    </location>
</feature>
<keyword evidence="3 5" id="KW-0067">ATP-binding</keyword>
<dbReference type="PIRSF" id="PIRSF002583">
    <property type="entry name" value="Hsp90"/>
    <property type="match status" value="1"/>
</dbReference>
<gene>
    <name evidence="5 8" type="primary">htpG</name>
    <name evidence="8" type="ORF">F8A88_12670</name>
</gene>
<sequence length="632" mass="71457">MGRKTTHKFKAEISQLLDILVHSLYTNKEIFLRELVSNASDALEKYRFQSSTADNGADDSLPLEIRIETDEEAGTVTVTDTGVGMTREEVMANIGTIAHSGTAQIAKLAQEGKESLDTLIGRFGVGFYSVYMVADEVTVKTRSMQPDSPVIVWTSDGRTDYKLQELDEDLPRGTSITVQLKDDLKGQFTNTAHIKQVLTKHSNFVNFPIMVGDERVNTVPALWREPKFQIKPEQYAEFYKFLTFDSEDPFDTMHISVDAPVQFNALMFIPPKSTDFLTGMNRDNWGLDLYVRRVLIQHQNKDLLPEYLSFVRGVVDTEDLPLNISRETLQDNVLMRKISSTLTKQVLSHLEKMAADNADRYAEFWKEHGSIFKAGYMDFIHKDRYAKLVRFNSSEQEDADGLTSLADYVSRAREGQKEIYYAYGASREALALNPHLEMFRRKGIEVLYLYEPIDEFAMDTIREFEEFKLVAAEHADPAALDAFESKADEPDVPELNEEQSSTLDKLMARIKEVLGDSVSEVKVSARLSDSPVCLSNPDGHVTSSMDKIMRAVSKDTSIPVKVLEINPDHALVRNMIDIYAKNNDDPFVEQAARQLYESALLLEGYLTDPHALVGRIQSLLTQSSGWYVKAED</sequence>
<dbReference type="Gene3D" id="3.30.230.80">
    <property type="match status" value="1"/>
</dbReference>
<reference evidence="8 9" key="1">
    <citation type="journal article" date="2017" name="Int. J. Syst. Evol. Microbiol.">
        <title>Desulfovibrio senegalensis sp. nov., a mesophilic sulfate reducer isolated from marine sediment.</title>
        <authorList>
            <person name="Thioye A."/>
            <person name="Gam Z.B.A."/>
            <person name="Mbengue M."/>
            <person name="Cayol J.L."/>
            <person name="Joseph-Bartoli M."/>
            <person name="Toure-Kane C."/>
            <person name="Labat M."/>
        </authorList>
    </citation>
    <scope>NUCLEOTIDE SEQUENCE [LARGE SCALE GENOMIC DNA]</scope>
    <source>
        <strain evidence="8 9">DSM 101509</strain>
    </source>
</reference>
<evidence type="ECO:0000256" key="4">
    <source>
        <dbReference type="ARBA" id="ARBA00023186"/>
    </source>
</evidence>
<protein>
    <recommendedName>
        <fullName evidence="5">Chaperone protein HtpG</fullName>
    </recommendedName>
    <alternativeName>
        <fullName evidence="5">Heat shock protein HtpG</fullName>
    </alternativeName>
    <alternativeName>
        <fullName evidence="5">High temperature protein G</fullName>
    </alternativeName>
</protein>
<keyword evidence="9" id="KW-1185">Reference proteome</keyword>
<evidence type="ECO:0000256" key="6">
    <source>
        <dbReference type="PIRSR" id="PIRSR002583-1"/>
    </source>
</evidence>
<dbReference type="PANTHER" id="PTHR11528">
    <property type="entry name" value="HEAT SHOCK PROTEIN 90 FAMILY MEMBER"/>
    <property type="match status" value="1"/>
</dbReference>
<dbReference type="EMBL" id="WAIE01000006">
    <property type="protein sequence ID" value="KAB1440799.1"/>
    <property type="molecule type" value="Genomic_DNA"/>
</dbReference>
<evidence type="ECO:0000256" key="2">
    <source>
        <dbReference type="ARBA" id="ARBA00022741"/>
    </source>
</evidence>
<keyword evidence="5" id="KW-0346">Stress response</keyword>
<feature type="binding site" evidence="6">
    <location>
        <begin position="100"/>
        <end position="101"/>
    </location>
    <ligand>
        <name>ATP</name>
        <dbReference type="ChEBI" id="CHEBI:30616"/>
    </ligand>
</feature>
<dbReference type="HAMAP" id="MF_00505">
    <property type="entry name" value="HSP90"/>
    <property type="match status" value="1"/>
</dbReference>
<keyword evidence="2 5" id="KW-0547">Nucleotide-binding</keyword>
<evidence type="ECO:0000313" key="8">
    <source>
        <dbReference type="EMBL" id="KAB1440799.1"/>
    </source>
</evidence>
<dbReference type="Pfam" id="PF00183">
    <property type="entry name" value="HSP90"/>
    <property type="match status" value="1"/>
</dbReference>
<dbReference type="GO" id="GO:0005737">
    <property type="term" value="C:cytoplasm"/>
    <property type="evidence" value="ECO:0007669"/>
    <property type="project" value="UniProtKB-SubCell"/>
</dbReference>
<dbReference type="Gene3D" id="3.40.50.11260">
    <property type="match status" value="1"/>
</dbReference>
<dbReference type="InterPro" id="IPR037196">
    <property type="entry name" value="HSP90_C"/>
</dbReference>
<evidence type="ECO:0000256" key="5">
    <source>
        <dbReference type="HAMAP-Rule" id="MF_00505"/>
    </source>
</evidence>
<feature type="binding site" evidence="6">
    <location>
        <position position="174"/>
    </location>
    <ligand>
        <name>ATP</name>
        <dbReference type="ChEBI" id="CHEBI:30616"/>
    </ligand>
</feature>
<feature type="binding site" evidence="6">
    <location>
        <position position="326"/>
    </location>
    <ligand>
        <name>ATP</name>
        <dbReference type="ChEBI" id="CHEBI:30616"/>
    </ligand>
</feature>
<dbReference type="SUPFAM" id="SSF55874">
    <property type="entry name" value="ATPase domain of HSP90 chaperone/DNA topoisomerase II/histidine kinase"/>
    <property type="match status" value="1"/>
</dbReference>
<comment type="function">
    <text evidence="5">Molecular chaperone. Has ATPase activity.</text>
</comment>
<dbReference type="GO" id="GO:0140662">
    <property type="term" value="F:ATP-dependent protein folding chaperone"/>
    <property type="evidence" value="ECO:0007669"/>
    <property type="project" value="InterPro"/>
</dbReference>
<dbReference type="PRINTS" id="PR00775">
    <property type="entry name" value="HEATSHOCK90"/>
</dbReference>
<dbReference type="NCBIfam" id="NF003555">
    <property type="entry name" value="PRK05218.1"/>
    <property type="match status" value="1"/>
</dbReference>
<dbReference type="SUPFAM" id="SSF110942">
    <property type="entry name" value="HSP90 C-terminal domain"/>
    <property type="match status" value="1"/>
</dbReference>
<dbReference type="AlphaFoldDB" id="A0A6N6MZV0"/>
<dbReference type="Proteomes" id="UP000438699">
    <property type="component" value="Unassembled WGS sequence"/>
</dbReference>
<dbReference type="InterPro" id="IPR020575">
    <property type="entry name" value="Hsp90_N"/>
</dbReference>
<evidence type="ECO:0000256" key="1">
    <source>
        <dbReference type="ARBA" id="ARBA00008239"/>
    </source>
</evidence>
<dbReference type="Gene3D" id="3.30.565.10">
    <property type="entry name" value="Histidine kinase-like ATPase, C-terminal domain"/>
    <property type="match status" value="1"/>
</dbReference>
<evidence type="ECO:0000313" key="9">
    <source>
        <dbReference type="Proteomes" id="UP000438699"/>
    </source>
</evidence>
<feature type="binding site" evidence="6">
    <location>
        <position position="38"/>
    </location>
    <ligand>
        <name>ATP</name>
        <dbReference type="ChEBI" id="CHEBI:30616"/>
    </ligand>
</feature>
<dbReference type="InterPro" id="IPR036890">
    <property type="entry name" value="HATPase_C_sf"/>
</dbReference>
<dbReference type="Gene3D" id="1.20.120.790">
    <property type="entry name" value="Heat shock protein 90, C-terminal domain"/>
    <property type="match status" value="1"/>
</dbReference>
<dbReference type="CDD" id="cd16927">
    <property type="entry name" value="HATPase_Hsp90-like"/>
    <property type="match status" value="1"/>
</dbReference>
<dbReference type="InterPro" id="IPR019805">
    <property type="entry name" value="Heat_shock_protein_90_CS"/>
</dbReference>
<evidence type="ECO:0000256" key="3">
    <source>
        <dbReference type="ARBA" id="ARBA00022840"/>
    </source>
</evidence>
<dbReference type="InterPro" id="IPR020568">
    <property type="entry name" value="Ribosomal_Su5_D2-typ_SF"/>
</dbReference>
<dbReference type="GO" id="GO:0016887">
    <property type="term" value="F:ATP hydrolysis activity"/>
    <property type="evidence" value="ECO:0007669"/>
    <property type="project" value="InterPro"/>
</dbReference>
<comment type="subunit">
    <text evidence="5">Homodimer.</text>
</comment>
<feature type="binding site" evidence="6">
    <location>
        <position position="85"/>
    </location>
    <ligand>
        <name>ATP</name>
        <dbReference type="ChEBI" id="CHEBI:30616"/>
    </ligand>
</feature>
<feature type="binding site" evidence="6">
    <location>
        <position position="80"/>
    </location>
    <ligand>
        <name>ATP</name>
        <dbReference type="ChEBI" id="CHEBI:30616"/>
    </ligand>
</feature>
<dbReference type="GO" id="GO:0005524">
    <property type="term" value="F:ATP binding"/>
    <property type="evidence" value="ECO:0007669"/>
    <property type="project" value="UniProtKB-UniRule"/>
</dbReference>
<dbReference type="RefSeq" id="WP_151151543.1">
    <property type="nucleotide sequence ID" value="NZ_WAIE01000006.1"/>
</dbReference>
<feature type="region of interest" description="A; substrate-binding" evidence="5">
    <location>
        <begin position="1"/>
        <end position="326"/>
    </location>
</feature>
<dbReference type="GO" id="GO:0051082">
    <property type="term" value="F:unfolded protein binding"/>
    <property type="evidence" value="ECO:0007669"/>
    <property type="project" value="UniProtKB-UniRule"/>
</dbReference>
<comment type="caution">
    <text evidence="8">The sequence shown here is derived from an EMBL/GenBank/DDBJ whole genome shotgun (WGS) entry which is preliminary data.</text>
</comment>
<keyword evidence="4 5" id="KW-0143">Chaperone</keyword>
<dbReference type="SMART" id="SM00387">
    <property type="entry name" value="HATPase_c"/>
    <property type="match status" value="1"/>
</dbReference>
<dbReference type="InterPro" id="IPR001404">
    <property type="entry name" value="Hsp90_fam"/>
</dbReference>
<comment type="similarity">
    <text evidence="1 5">Belongs to the heat shock protein 90 family.</text>
</comment>
<evidence type="ECO:0000259" key="7">
    <source>
        <dbReference type="SMART" id="SM00387"/>
    </source>
</evidence>